<dbReference type="InterPro" id="IPR035896">
    <property type="entry name" value="AN1-like_Znf"/>
</dbReference>
<feature type="domain" description="AN1-type" evidence="8">
    <location>
        <begin position="67"/>
        <end position="113"/>
    </location>
</feature>
<feature type="compositionally biased region" description="Low complexity" evidence="7">
    <location>
        <begin position="16"/>
        <end position="33"/>
    </location>
</feature>
<dbReference type="SUPFAM" id="SSF118310">
    <property type="entry name" value="AN1-like Zinc finger"/>
    <property type="match status" value="1"/>
</dbReference>
<keyword evidence="2" id="KW-0479">Metal-binding</keyword>
<evidence type="ECO:0000256" key="2">
    <source>
        <dbReference type="ARBA" id="ARBA00022723"/>
    </source>
</evidence>
<dbReference type="InterPro" id="IPR050652">
    <property type="entry name" value="AN1_A20_ZnFinger"/>
</dbReference>
<sequence>MAQESCNLDEDKSDLLKSSPSPSITPPQSTVIPKPHEEILISKPDTSIPDPATMSKPGKETNCSGTKLSCNRCLMCNRKVGIPGFRCRCGELFCAKHRYSDMHDCSFDYKSAGREEIARANPLIRASKIIKI</sequence>
<feature type="region of interest" description="Disordered" evidence="7">
    <location>
        <begin position="1"/>
        <end position="64"/>
    </location>
</feature>
<dbReference type="Pfam" id="PF01428">
    <property type="entry name" value="zf-AN1"/>
    <property type="match status" value="1"/>
</dbReference>
<reference evidence="9" key="1">
    <citation type="submission" date="2020-01" db="EMBL/GenBank/DDBJ databases">
        <title>Genome sequence of Kobresia littledalei, the first chromosome-level genome in the family Cyperaceae.</title>
        <authorList>
            <person name="Qu G."/>
        </authorList>
    </citation>
    <scope>NUCLEOTIDE SEQUENCE</scope>
    <source>
        <strain evidence="9">C.B.Clarke</strain>
        <tissue evidence="9">Leaf</tissue>
    </source>
</reference>
<dbReference type="EMBL" id="SWLB01000006">
    <property type="protein sequence ID" value="KAF3337916.1"/>
    <property type="molecule type" value="Genomic_DNA"/>
</dbReference>
<evidence type="ECO:0000313" key="10">
    <source>
        <dbReference type="Proteomes" id="UP000623129"/>
    </source>
</evidence>
<comment type="function">
    <text evidence="1">May be involved in environmental stress response.</text>
</comment>
<evidence type="ECO:0000256" key="6">
    <source>
        <dbReference type="PROSITE-ProRule" id="PRU00449"/>
    </source>
</evidence>
<dbReference type="Proteomes" id="UP000623129">
    <property type="component" value="Unassembled WGS sequence"/>
</dbReference>
<keyword evidence="5" id="KW-0346">Stress response</keyword>
<protein>
    <submittedName>
        <fullName evidence="9">Zinc finger AN1 domain-containing stress-associated protein 15-like protein</fullName>
    </submittedName>
</protein>
<dbReference type="PANTHER" id="PTHR10634:SF99">
    <property type="entry name" value="ZINC FINGER AN1 DOMAIN-CONTAINING STRESS-ASSOCIATED PROTEIN 15"/>
    <property type="match status" value="1"/>
</dbReference>
<gene>
    <name evidence="9" type="ORF">FCM35_KLT18503</name>
</gene>
<dbReference type="GO" id="GO:0016567">
    <property type="term" value="P:protein ubiquitination"/>
    <property type="evidence" value="ECO:0007669"/>
    <property type="project" value="TreeGrafter"/>
</dbReference>
<keyword evidence="3 6" id="KW-0863">Zinc-finger</keyword>
<accession>A0A833VGJ5</accession>
<dbReference type="OrthoDB" id="428577at2759"/>
<evidence type="ECO:0000256" key="3">
    <source>
        <dbReference type="ARBA" id="ARBA00022771"/>
    </source>
</evidence>
<evidence type="ECO:0000256" key="4">
    <source>
        <dbReference type="ARBA" id="ARBA00022833"/>
    </source>
</evidence>
<dbReference type="GO" id="GO:0004842">
    <property type="term" value="F:ubiquitin-protein transferase activity"/>
    <property type="evidence" value="ECO:0007669"/>
    <property type="project" value="TreeGrafter"/>
</dbReference>
<name>A0A833VGJ5_9POAL</name>
<dbReference type="SMART" id="SM00154">
    <property type="entry name" value="ZnF_AN1"/>
    <property type="match status" value="1"/>
</dbReference>
<evidence type="ECO:0000256" key="5">
    <source>
        <dbReference type="ARBA" id="ARBA00023016"/>
    </source>
</evidence>
<evidence type="ECO:0000313" key="9">
    <source>
        <dbReference type="EMBL" id="KAF3337916.1"/>
    </source>
</evidence>
<proteinExistence type="predicted"/>
<evidence type="ECO:0000256" key="1">
    <source>
        <dbReference type="ARBA" id="ARBA00003732"/>
    </source>
</evidence>
<comment type="caution">
    <text evidence="9">The sequence shown here is derived from an EMBL/GenBank/DDBJ whole genome shotgun (WGS) entry which is preliminary data.</text>
</comment>
<dbReference type="InterPro" id="IPR000058">
    <property type="entry name" value="Znf_AN1"/>
</dbReference>
<dbReference type="AlphaFoldDB" id="A0A833VGJ5"/>
<dbReference type="PANTHER" id="PTHR10634">
    <property type="entry name" value="AN1-TYPE ZINC FINGER PROTEIN"/>
    <property type="match status" value="1"/>
</dbReference>
<dbReference type="PROSITE" id="PS51039">
    <property type="entry name" value="ZF_AN1"/>
    <property type="match status" value="1"/>
</dbReference>
<evidence type="ECO:0000259" key="8">
    <source>
        <dbReference type="PROSITE" id="PS51039"/>
    </source>
</evidence>
<evidence type="ECO:0000256" key="7">
    <source>
        <dbReference type="SAM" id="MobiDB-lite"/>
    </source>
</evidence>
<keyword evidence="4" id="KW-0862">Zinc</keyword>
<dbReference type="GO" id="GO:0008270">
    <property type="term" value="F:zinc ion binding"/>
    <property type="evidence" value="ECO:0007669"/>
    <property type="project" value="UniProtKB-KW"/>
</dbReference>
<dbReference type="FunFam" id="4.10.1110.10:FF:000001">
    <property type="entry name" value="Zinc finger AN1-type containing 6"/>
    <property type="match status" value="1"/>
</dbReference>
<dbReference type="Gene3D" id="4.10.1110.10">
    <property type="entry name" value="AN1-like Zinc finger"/>
    <property type="match status" value="1"/>
</dbReference>
<organism evidence="9 10">
    <name type="scientific">Carex littledalei</name>
    <dbReference type="NCBI Taxonomy" id="544730"/>
    <lineage>
        <taxon>Eukaryota</taxon>
        <taxon>Viridiplantae</taxon>
        <taxon>Streptophyta</taxon>
        <taxon>Embryophyta</taxon>
        <taxon>Tracheophyta</taxon>
        <taxon>Spermatophyta</taxon>
        <taxon>Magnoliopsida</taxon>
        <taxon>Liliopsida</taxon>
        <taxon>Poales</taxon>
        <taxon>Cyperaceae</taxon>
        <taxon>Cyperoideae</taxon>
        <taxon>Cariceae</taxon>
        <taxon>Carex</taxon>
        <taxon>Carex subgen. Euthyceras</taxon>
    </lineage>
</organism>
<keyword evidence="10" id="KW-1185">Reference proteome</keyword>